<evidence type="ECO:0000313" key="3">
    <source>
        <dbReference type="Proteomes" id="UP000054018"/>
    </source>
</evidence>
<evidence type="ECO:0000313" key="2">
    <source>
        <dbReference type="EMBL" id="KIK18186.1"/>
    </source>
</evidence>
<reference evidence="3" key="2">
    <citation type="submission" date="2015-01" db="EMBL/GenBank/DDBJ databases">
        <title>Evolutionary Origins and Diversification of the Mycorrhizal Mutualists.</title>
        <authorList>
            <consortium name="DOE Joint Genome Institute"/>
            <consortium name="Mycorrhizal Genomics Consortium"/>
            <person name="Kohler A."/>
            <person name="Kuo A."/>
            <person name="Nagy L.G."/>
            <person name="Floudas D."/>
            <person name="Copeland A."/>
            <person name="Barry K.W."/>
            <person name="Cichocki N."/>
            <person name="Veneault-Fourrey C."/>
            <person name="LaButti K."/>
            <person name="Lindquist E.A."/>
            <person name="Lipzen A."/>
            <person name="Lundell T."/>
            <person name="Morin E."/>
            <person name="Murat C."/>
            <person name="Riley R."/>
            <person name="Ohm R."/>
            <person name="Sun H."/>
            <person name="Tunlid A."/>
            <person name="Henrissat B."/>
            <person name="Grigoriev I.V."/>
            <person name="Hibbett D.S."/>
            <person name="Martin F."/>
        </authorList>
    </citation>
    <scope>NUCLEOTIDE SEQUENCE [LARGE SCALE GENOMIC DNA]</scope>
    <source>
        <strain evidence="3">441</strain>
    </source>
</reference>
<keyword evidence="3" id="KW-1185">Reference proteome</keyword>
<gene>
    <name evidence="2" type="ORF">PISMIDRAFT_684478</name>
</gene>
<feature type="region of interest" description="Disordered" evidence="1">
    <location>
        <begin position="1"/>
        <end position="23"/>
    </location>
</feature>
<accession>A0A0C9YN76</accession>
<sequence length="79" mass="9098">MYREIGGSERGTRPERPPHSPEAAYARDDHLAFRPLWIRGWGNVQGARHYTSKVRPRTLLDADQPLEIVFRSVQLGDRS</sequence>
<proteinExistence type="predicted"/>
<evidence type="ECO:0000256" key="1">
    <source>
        <dbReference type="SAM" id="MobiDB-lite"/>
    </source>
</evidence>
<name>A0A0C9YN76_9AGAM</name>
<protein>
    <submittedName>
        <fullName evidence="2">Uncharacterized protein</fullName>
    </submittedName>
</protein>
<dbReference type="Proteomes" id="UP000054018">
    <property type="component" value="Unassembled WGS sequence"/>
</dbReference>
<feature type="non-terminal residue" evidence="2">
    <location>
        <position position="79"/>
    </location>
</feature>
<dbReference type="HOGENOM" id="CLU_2612588_0_0_1"/>
<reference evidence="2 3" key="1">
    <citation type="submission" date="2014-04" db="EMBL/GenBank/DDBJ databases">
        <authorList>
            <consortium name="DOE Joint Genome Institute"/>
            <person name="Kuo A."/>
            <person name="Kohler A."/>
            <person name="Costa M.D."/>
            <person name="Nagy L.G."/>
            <person name="Floudas D."/>
            <person name="Copeland A."/>
            <person name="Barry K.W."/>
            <person name="Cichocki N."/>
            <person name="Veneault-Fourrey C."/>
            <person name="LaButti K."/>
            <person name="Lindquist E.A."/>
            <person name="Lipzen A."/>
            <person name="Lundell T."/>
            <person name="Morin E."/>
            <person name="Murat C."/>
            <person name="Sun H."/>
            <person name="Tunlid A."/>
            <person name="Henrissat B."/>
            <person name="Grigoriev I.V."/>
            <person name="Hibbett D.S."/>
            <person name="Martin F."/>
            <person name="Nordberg H.P."/>
            <person name="Cantor M.N."/>
            <person name="Hua S.X."/>
        </authorList>
    </citation>
    <scope>NUCLEOTIDE SEQUENCE [LARGE SCALE GENOMIC DNA]</scope>
    <source>
        <strain evidence="2 3">441</strain>
    </source>
</reference>
<organism evidence="2 3">
    <name type="scientific">Pisolithus microcarpus 441</name>
    <dbReference type="NCBI Taxonomy" id="765257"/>
    <lineage>
        <taxon>Eukaryota</taxon>
        <taxon>Fungi</taxon>
        <taxon>Dikarya</taxon>
        <taxon>Basidiomycota</taxon>
        <taxon>Agaricomycotina</taxon>
        <taxon>Agaricomycetes</taxon>
        <taxon>Agaricomycetidae</taxon>
        <taxon>Boletales</taxon>
        <taxon>Sclerodermatineae</taxon>
        <taxon>Pisolithaceae</taxon>
        <taxon>Pisolithus</taxon>
    </lineage>
</organism>
<dbReference type="EMBL" id="KN833811">
    <property type="protein sequence ID" value="KIK18186.1"/>
    <property type="molecule type" value="Genomic_DNA"/>
</dbReference>
<dbReference type="AlphaFoldDB" id="A0A0C9YN76"/>